<dbReference type="SMART" id="SM00228">
    <property type="entry name" value="PDZ"/>
    <property type="match status" value="1"/>
</dbReference>
<dbReference type="InterPro" id="IPR041489">
    <property type="entry name" value="PDZ_6"/>
</dbReference>
<dbReference type="InterPro" id="IPR001478">
    <property type="entry name" value="PDZ"/>
</dbReference>
<protein>
    <recommendedName>
        <fullName evidence="1">PDZ domain-containing protein</fullName>
    </recommendedName>
</protein>
<keyword evidence="3" id="KW-1185">Reference proteome</keyword>
<accession>L8JTA6</accession>
<evidence type="ECO:0000259" key="1">
    <source>
        <dbReference type="SMART" id="SM00228"/>
    </source>
</evidence>
<dbReference type="Proteomes" id="UP000011135">
    <property type="component" value="Unassembled WGS sequence"/>
</dbReference>
<dbReference type="Gene3D" id="2.40.70.10">
    <property type="entry name" value="Acid Proteases"/>
    <property type="match status" value="2"/>
</dbReference>
<comment type="caution">
    <text evidence="2">The sequence shown here is derived from an EMBL/GenBank/DDBJ whole genome shotgun (WGS) entry which is preliminary data.</text>
</comment>
<dbReference type="InterPro" id="IPR036034">
    <property type="entry name" value="PDZ_sf"/>
</dbReference>
<organism evidence="2 3">
    <name type="scientific">Fulvivirga imtechensis AK7</name>
    <dbReference type="NCBI Taxonomy" id="1237149"/>
    <lineage>
        <taxon>Bacteria</taxon>
        <taxon>Pseudomonadati</taxon>
        <taxon>Bacteroidota</taxon>
        <taxon>Cytophagia</taxon>
        <taxon>Cytophagales</taxon>
        <taxon>Fulvivirgaceae</taxon>
        <taxon>Fulvivirga</taxon>
    </lineage>
</organism>
<dbReference type="EMBL" id="AMZN01000050">
    <property type="protein sequence ID" value="ELR70719.1"/>
    <property type="molecule type" value="Genomic_DNA"/>
</dbReference>
<gene>
    <name evidence="2" type="ORF">C900_03492</name>
</gene>
<dbReference type="eggNOG" id="COG0793">
    <property type="taxonomic scope" value="Bacteria"/>
</dbReference>
<dbReference type="SUPFAM" id="SSF50156">
    <property type="entry name" value="PDZ domain-like"/>
    <property type="match status" value="1"/>
</dbReference>
<dbReference type="AlphaFoldDB" id="L8JTA6"/>
<sequence>MKYSRKYTISGLGEKLVDAYITNNVTLTLPGLQGRGHAMLVLEEDYLELRNYLGTDVHGILGYEIFSRFIVQIDYDRRILTLTTPENFKRKRAYEAIDITIEDTKPYVKGHIVYKDGRHLPVKLLVDSGASHGLMLEQESDPEITVPEPNLTTSLGRGLGGALEGKIARMKSFHLGDMCWENILATFPDSNTLLDSLKSAGTFRNGSIGGEILSRFNVIIDFPDEKLFLKKGKQYKKDFSYNLSGLVVKAKGSRLNTFEIVEVRKNSVGEELGFKKGDIIVSINNIDASRLHLNHIINYLNARENKKIKITVLRDGVRISEKFRLRSSI</sequence>
<dbReference type="STRING" id="1237149.C900_03492"/>
<feature type="domain" description="PDZ" evidence="1">
    <location>
        <begin position="242"/>
        <end position="316"/>
    </location>
</feature>
<dbReference type="Gene3D" id="2.30.42.10">
    <property type="match status" value="1"/>
</dbReference>
<proteinExistence type="predicted"/>
<dbReference type="InterPro" id="IPR021109">
    <property type="entry name" value="Peptidase_aspartic_dom_sf"/>
</dbReference>
<name>L8JTA6_9BACT</name>
<evidence type="ECO:0000313" key="3">
    <source>
        <dbReference type="Proteomes" id="UP000011135"/>
    </source>
</evidence>
<dbReference type="Pfam" id="PF17820">
    <property type="entry name" value="PDZ_6"/>
    <property type="match status" value="1"/>
</dbReference>
<evidence type="ECO:0000313" key="2">
    <source>
        <dbReference type="EMBL" id="ELR70719.1"/>
    </source>
</evidence>
<reference evidence="2 3" key="1">
    <citation type="submission" date="2012-12" db="EMBL/GenBank/DDBJ databases">
        <title>Genome assembly of Fulvivirga imtechensis AK7.</title>
        <authorList>
            <person name="Nupur N."/>
            <person name="Khatri I."/>
            <person name="Kumar R."/>
            <person name="Subramanian S."/>
            <person name="Pinnaka A."/>
        </authorList>
    </citation>
    <scope>NUCLEOTIDE SEQUENCE [LARGE SCALE GENOMIC DNA]</scope>
    <source>
        <strain evidence="2 3">AK7</strain>
    </source>
</reference>